<dbReference type="Pfam" id="PF08922">
    <property type="entry name" value="DUF1905"/>
    <property type="match status" value="1"/>
</dbReference>
<feature type="non-terminal residue" evidence="1">
    <location>
        <position position="65"/>
    </location>
</feature>
<protein>
    <submittedName>
        <fullName evidence="1">DUF1905 domain-containing protein</fullName>
    </submittedName>
</protein>
<comment type="caution">
    <text evidence="1">The sequence shown here is derived from an EMBL/GenBank/DDBJ whole genome shotgun (WGS) entry which is preliminary data.</text>
</comment>
<evidence type="ECO:0000313" key="2">
    <source>
        <dbReference type="Proteomes" id="UP000699691"/>
    </source>
</evidence>
<gene>
    <name evidence="1" type="ORF">KC573_03495</name>
</gene>
<sequence>MKKVSFDTTLRSFGNNTGIEIPQEVLEKLDAGKRPSLMVSVNGYKYQCTPGSMGGKSMLSFNASH</sequence>
<evidence type="ECO:0000313" key="1">
    <source>
        <dbReference type="EMBL" id="MCA9397870.1"/>
    </source>
</evidence>
<dbReference type="AlphaFoldDB" id="A0A955RXI4"/>
<reference evidence="1" key="2">
    <citation type="journal article" date="2021" name="Microbiome">
        <title>Successional dynamics and alternative stable states in a saline activated sludge microbial community over 9 years.</title>
        <authorList>
            <person name="Wang Y."/>
            <person name="Ye J."/>
            <person name="Ju F."/>
            <person name="Liu L."/>
            <person name="Boyd J.A."/>
            <person name="Deng Y."/>
            <person name="Parks D.H."/>
            <person name="Jiang X."/>
            <person name="Yin X."/>
            <person name="Woodcroft B.J."/>
            <person name="Tyson G.W."/>
            <person name="Hugenholtz P."/>
            <person name="Polz M.F."/>
            <person name="Zhang T."/>
        </authorList>
    </citation>
    <scope>NUCLEOTIDE SEQUENCE</scope>
    <source>
        <strain evidence="1">HKST-UBA02</strain>
    </source>
</reference>
<proteinExistence type="predicted"/>
<dbReference type="EMBL" id="JAGQKY010000174">
    <property type="protein sequence ID" value="MCA9397870.1"/>
    <property type="molecule type" value="Genomic_DNA"/>
</dbReference>
<organism evidence="1 2">
    <name type="scientific">candidate division WWE3 bacterium</name>
    <dbReference type="NCBI Taxonomy" id="2053526"/>
    <lineage>
        <taxon>Bacteria</taxon>
        <taxon>Katanobacteria</taxon>
    </lineage>
</organism>
<name>A0A955RXI4_UNCKA</name>
<accession>A0A955RXI4</accession>
<dbReference type="Proteomes" id="UP000699691">
    <property type="component" value="Unassembled WGS sequence"/>
</dbReference>
<reference evidence="1" key="1">
    <citation type="submission" date="2020-04" db="EMBL/GenBank/DDBJ databases">
        <authorList>
            <person name="Zhang T."/>
        </authorList>
    </citation>
    <scope>NUCLEOTIDE SEQUENCE</scope>
    <source>
        <strain evidence="1">HKST-UBA02</strain>
    </source>
</reference>
<dbReference type="SUPFAM" id="SSF141694">
    <property type="entry name" value="AF2212/PG0164-like"/>
    <property type="match status" value="1"/>
</dbReference>
<dbReference type="InterPro" id="IPR015018">
    <property type="entry name" value="DUF1905"/>
</dbReference>